<gene>
    <name evidence="8" type="ORF">E4O92_03130</name>
</gene>
<sequence>MGANVGTIECDVLVVGGGINGAAIARDAAGRGLSVVLCEKDDLGQHTSSASSKLLHGGLRYLEHWQFGLVRKALAEREVLLASAPHIARPLRFVLPHAPGLRPAWLLRAGLFLYDHLAPRQILPASQAVDLMAHRAGGALKPEYTRAFVYSDGWVDDARLVILNAMDARERGAVVMPRTLCQAPDRTARHWSATLAREDGHTLVQARCLVNAAGPWAAQFLQNGQGKQQCRLRLVKGSHIVVPRQFMHACAYVFQHPDGRAVFAQPYEEAFTLIGTTDVGYQGAPDAVAISADEIAYLCEVANRYFRRQLSPEDVVWSFSGVRPLLEDGASSATTASRDYRLVFDTGGAPLLGVLGGKLTTSRKLAEQAVDWIVSLLGTGGAAWTANACLPGGDLYGDKPSGRGVLEFDRWLKKQERSYPWLPPDLLARYGRAYGTRMERLLENCRSLEDLGKQVAPSLYAVEIDYLMTHEWATSAEDLLWRRSKLGLHVAPGLARKLDEWIRQREALAAH</sequence>
<dbReference type="PRINTS" id="PR01001">
    <property type="entry name" value="FADG3PDH"/>
</dbReference>
<keyword evidence="3" id="KW-0285">Flavoprotein</keyword>
<feature type="domain" description="Alpha-glycerophosphate oxidase C-terminal" evidence="7">
    <location>
        <begin position="385"/>
        <end position="489"/>
    </location>
</feature>
<evidence type="ECO:0000313" key="8">
    <source>
        <dbReference type="EMBL" id="TFW34842.1"/>
    </source>
</evidence>
<dbReference type="Pfam" id="PF16901">
    <property type="entry name" value="DAO_C"/>
    <property type="match status" value="1"/>
</dbReference>
<dbReference type="EMBL" id="SPUM01000020">
    <property type="protein sequence ID" value="TFW34842.1"/>
    <property type="molecule type" value="Genomic_DNA"/>
</dbReference>
<evidence type="ECO:0000256" key="2">
    <source>
        <dbReference type="ARBA" id="ARBA00007330"/>
    </source>
</evidence>
<dbReference type="InterPro" id="IPR031656">
    <property type="entry name" value="DAO_C"/>
</dbReference>
<dbReference type="GO" id="GO:0004368">
    <property type="term" value="F:glycerol-3-phosphate dehydrogenase (quinone) activity"/>
    <property type="evidence" value="ECO:0007669"/>
    <property type="project" value="UniProtKB-EC"/>
</dbReference>
<dbReference type="PANTHER" id="PTHR11985:SF15">
    <property type="entry name" value="GLYCEROL-3-PHOSPHATE DEHYDROGENASE, MITOCHONDRIAL"/>
    <property type="match status" value="1"/>
</dbReference>
<dbReference type="NCBIfam" id="NF008899">
    <property type="entry name" value="PRK12266.1"/>
    <property type="match status" value="1"/>
</dbReference>
<organism evidence="8 9">
    <name type="scientific">Massilia horti</name>
    <dbReference type="NCBI Taxonomy" id="2562153"/>
    <lineage>
        <taxon>Bacteria</taxon>
        <taxon>Pseudomonadati</taxon>
        <taxon>Pseudomonadota</taxon>
        <taxon>Betaproteobacteria</taxon>
        <taxon>Burkholderiales</taxon>
        <taxon>Oxalobacteraceae</taxon>
        <taxon>Telluria group</taxon>
        <taxon>Massilia</taxon>
    </lineage>
</organism>
<keyword evidence="4" id="KW-0274">FAD</keyword>
<evidence type="ECO:0000256" key="1">
    <source>
        <dbReference type="ARBA" id="ARBA00001974"/>
    </source>
</evidence>
<dbReference type="InterPro" id="IPR006076">
    <property type="entry name" value="FAD-dep_OxRdtase"/>
</dbReference>
<evidence type="ECO:0000259" key="6">
    <source>
        <dbReference type="Pfam" id="PF01266"/>
    </source>
</evidence>
<dbReference type="RefSeq" id="WP_135188296.1">
    <property type="nucleotide sequence ID" value="NZ_SPUM01000020.1"/>
</dbReference>
<dbReference type="Gene3D" id="3.30.9.10">
    <property type="entry name" value="D-Amino Acid Oxidase, subunit A, domain 2"/>
    <property type="match status" value="1"/>
</dbReference>
<dbReference type="SUPFAM" id="SSF51905">
    <property type="entry name" value="FAD/NAD(P)-binding domain"/>
    <property type="match status" value="1"/>
</dbReference>
<dbReference type="GO" id="GO:0046168">
    <property type="term" value="P:glycerol-3-phosphate catabolic process"/>
    <property type="evidence" value="ECO:0007669"/>
    <property type="project" value="TreeGrafter"/>
</dbReference>
<keyword evidence="9" id="KW-1185">Reference proteome</keyword>
<dbReference type="OrthoDB" id="9766796at2"/>
<dbReference type="Pfam" id="PF01266">
    <property type="entry name" value="DAO"/>
    <property type="match status" value="1"/>
</dbReference>
<dbReference type="EC" id="1.1.5.3" evidence="8"/>
<comment type="cofactor">
    <cofactor evidence="1">
        <name>FAD</name>
        <dbReference type="ChEBI" id="CHEBI:57692"/>
    </cofactor>
</comment>
<evidence type="ECO:0000256" key="4">
    <source>
        <dbReference type="ARBA" id="ARBA00022827"/>
    </source>
</evidence>
<dbReference type="InterPro" id="IPR038299">
    <property type="entry name" value="DAO_C_sf"/>
</dbReference>
<feature type="domain" description="FAD dependent oxidoreductase" evidence="6">
    <location>
        <begin position="11"/>
        <end position="362"/>
    </location>
</feature>
<dbReference type="InterPro" id="IPR000447">
    <property type="entry name" value="G3P_DH_FAD-dep"/>
</dbReference>
<protein>
    <submittedName>
        <fullName evidence="8">Glycerol-3-phosphate dehydrogenase</fullName>
        <ecNumber evidence="8">1.1.5.3</ecNumber>
    </submittedName>
</protein>
<dbReference type="Gene3D" id="3.50.50.60">
    <property type="entry name" value="FAD/NAD(P)-binding domain"/>
    <property type="match status" value="1"/>
</dbReference>
<reference evidence="8 9" key="1">
    <citation type="submission" date="2019-03" db="EMBL/GenBank/DDBJ databases">
        <title>Draft genome of Massilia hortus sp. nov., a novel bacterial species of the Oxalobacteraceae family.</title>
        <authorList>
            <person name="Peta V."/>
            <person name="Raths R."/>
            <person name="Bucking H."/>
        </authorList>
    </citation>
    <scope>NUCLEOTIDE SEQUENCE [LARGE SCALE GENOMIC DNA]</scope>
    <source>
        <strain evidence="8 9">ONC3</strain>
    </source>
</reference>
<evidence type="ECO:0000256" key="5">
    <source>
        <dbReference type="ARBA" id="ARBA00023002"/>
    </source>
</evidence>
<evidence type="ECO:0000256" key="3">
    <source>
        <dbReference type="ARBA" id="ARBA00022630"/>
    </source>
</evidence>
<proteinExistence type="inferred from homology"/>
<dbReference type="PANTHER" id="PTHR11985">
    <property type="entry name" value="GLYCEROL-3-PHOSPHATE DEHYDROGENASE"/>
    <property type="match status" value="1"/>
</dbReference>
<dbReference type="InterPro" id="IPR036188">
    <property type="entry name" value="FAD/NAD-bd_sf"/>
</dbReference>
<dbReference type="Gene3D" id="1.10.8.870">
    <property type="entry name" value="Alpha-glycerophosphate oxidase, cap domain"/>
    <property type="match status" value="1"/>
</dbReference>
<name>A0A4Y9T7W6_9BURK</name>
<dbReference type="Proteomes" id="UP000297258">
    <property type="component" value="Unassembled WGS sequence"/>
</dbReference>
<keyword evidence="5 8" id="KW-0560">Oxidoreductase</keyword>
<dbReference type="AlphaFoldDB" id="A0A4Y9T7W6"/>
<evidence type="ECO:0000259" key="7">
    <source>
        <dbReference type="Pfam" id="PF16901"/>
    </source>
</evidence>
<evidence type="ECO:0000313" key="9">
    <source>
        <dbReference type="Proteomes" id="UP000297258"/>
    </source>
</evidence>
<comment type="similarity">
    <text evidence="2">Belongs to the FAD-dependent glycerol-3-phosphate dehydrogenase family.</text>
</comment>
<accession>A0A4Y9T7W6</accession>
<comment type="caution">
    <text evidence="8">The sequence shown here is derived from an EMBL/GenBank/DDBJ whole genome shotgun (WGS) entry which is preliminary data.</text>
</comment>
<dbReference type="NCBIfam" id="NF009906">
    <property type="entry name" value="PRK13369.1"/>
    <property type="match status" value="1"/>
</dbReference>